<evidence type="ECO:0000313" key="3">
    <source>
        <dbReference type="Proteomes" id="UP000272729"/>
    </source>
</evidence>
<gene>
    <name evidence="2" type="ORF">DFJ66_6041</name>
</gene>
<dbReference type="Proteomes" id="UP000272729">
    <property type="component" value="Unassembled WGS sequence"/>
</dbReference>
<reference evidence="2 3" key="1">
    <citation type="submission" date="2018-10" db="EMBL/GenBank/DDBJ databases">
        <title>Sequencing the genomes of 1000 actinobacteria strains.</title>
        <authorList>
            <person name="Klenk H.-P."/>
        </authorList>
    </citation>
    <scope>NUCLEOTIDE SEQUENCE [LARGE SCALE GENOMIC DNA]</scope>
    <source>
        <strain evidence="2 3">DSM 43911</strain>
    </source>
</reference>
<dbReference type="Pfam" id="PF13185">
    <property type="entry name" value="GAF_2"/>
    <property type="match status" value="1"/>
</dbReference>
<name>A0A495XFE3_9PSEU</name>
<dbReference type="InterPro" id="IPR003018">
    <property type="entry name" value="GAF"/>
</dbReference>
<proteinExistence type="predicted"/>
<keyword evidence="3" id="KW-1185">Reference proteome</keyword>
<organism evidence="2 3">
    <name type="scientific">Saccharothrix variisporea</name>
    <dbReference type="NCBI Taxonomy" id="543527"/>
    <lineage>
        <taxon>Bacteria</taxon>
        <taxon>Bacillati</taxon>
        <taxon>Actinomycetota</taxon>
        <taxon>Actinomycetes</taxon>
        <taxon>Pseudonocardiales</taxon>
        <taxon>Pseudonocardiaceae</taxon>
        <taxon>Saccharothrix</taxon>
    </lineage>
</organism>
<evidence type="ECO:0000313" key="2">
    <source>
        <dbReference type="EMBL" id="RKT72717.1"/>
    </source>
</evidence>
<dbReference type="AlphaFoldDB" id="A0A495XFE3"/>
<dbReference type="EMBL" id="RBXR01000001">
    <property type="protein sequence ID" value="RKT72717.1"/>
    <property type="molecule type" value="Genomic_DNA"/>
</dbReference>
<sequence length="177" mass="19409">MTLPPALVGVVQAVYRGRMSDPVLELQRAEVLEDVHRILRTAARRLTRADGATFVLLDGDRCYYADEDSMSPLWKGQRFPASSCISGWAMHHRATVAIRDIRVDPRIPQEAYRPTFVRSLVVTPILDPEAIGALGAYWATLHTATPAEVSALEDLAAAAAPALARFPEGIPSRDFTT</sequence>
<dbReference type="InterPro" id="IPR029016">
    <property type="entry name" value="GAF-like_dom_sf"/>
</dbReference>
<comment type="caution">
    <text evidence="2">The sequence shown here is derived from an EMBL/GenBank/DDBJ whole genome shotgun (WGS) entry which is preliminary data.</text>
</comment>
<feature type="domain" description="GAF" evidence="1">
    <location>
        <begin position="35"/>
        <end position="163"/>
    </location>
</feature>
<evidence type="ECO:0000259" key="1">
    <source>
        <dbReference type="Pfam" id="PF13185"/>
    </source>
</evidence>
<accession>A0A495XFE3</accession>
<dbReference type="Gene3D" id="3.30.450.40">
    <property type="match status" value="1"/>
</dbReference>
<dbReference type="SUPFAM" id="SSF55781">
    <property type="entry name" value="GAF domain-like"/>
    <property type="match status" value="1"/>
</dbReference>
<protein>
    <submittedName>
        <fullName evidence="2">GAF domain-containing protein</fullName>
    </submittedName>
</protein>